<evidence type="ECO:0000256" key="2">
    <source>
        <dbReference type="SAM" id="MobiDB-lite"/>
    </source>
</evidence>
<dbReference type="Pfam" id="PF05461">
    <property type="entry name" value="ApoL"/>
    <property type="match status" value="1"/>
</dbReference>
<feature type="compositionally biased region" description="Polar residues" evidence="2">
    <location>
        <begin position="378"/>
        <end position="401"/>
    </location>
</feature>
<feature type="region of interest" description="Disordered" evidence="2">
    <location>
        <begin position="204"/>
        <end position="264"/>
    </location>
</feature>
<dbReference type="OMA" id="WPEDSPQ"/>
<evidence type="ECO:0000313" key="4">
    <source>
        <dbReference type="Proteomes" id="UP000264820"/>
    </source>
</evidence>
<feature type="region of interest" description="Disordered" evidence="2">
    <location>
        <begin position="738"/>
        <end position="757"/>
    </location>
</feature>
<dbReference type="PANTHER" id="PTHR14096">
    <property type="entry name" value="APOLIPOPROTEIN L"/>
    <property type="match status" value="1"/>
</dbReference>
<name>A0A3Q2XZT7_HIPCM</name>
<comment type="similarity">
    <text evidence="1">Belongs to the apolipoprotein L family.</text>
</comment>
<accession>A0A3Q2XZT7</accession>
<dbReference type="RefSeq" id="XP_019726729.1">
    <property type="nucleotide sequence ID" value="XM_019871170.1"/>
</dbReference>
<feature type="region of interest" description="Disordered" evidence="2">
    <location>
        <begin position="317"/>
        <end position="468"/>
    </location>
</feature>
<feature type="compositionally biased region" description="Polar residues" evidence="2">
    <location>
        <begin position="339"/>
        <end position="356"/>
    </location>
</feature>
<dbReference type="GO" id="GO:0042157">
    <property type="term" value="P:lipoprotein metabolic process"/>
    <property type="evidence" value="ECO:0007669"/>
    <property type="project" value="InterPro"/>
</dbReference>
<evidence type="ECO:0000313" key="3">
    <source>
        <dbReference type="Ensembl" id="ENSHCOP00000010565.1"/>
    </source>
</evidence>
<feature type="compositionally biased region" description="Polar residues" evidence="2">
    <location>
        <begin position="43"/>
        <end position="52"/>
    </location>
</feature>
<organism evidence="3 4">
    <name type="scientific">Hippocampus comes</name>
    <name type="common">Tiger tail seahorse</name>
    <dbReference type="NCBI Taxonomy" id="109280"/>
    <lineage>
        <taxon>Eukaryota</taxon>
        <taxon>Metazoa</taxon>
        <taxon>Chordata</taxon>
        <taxon>Craniata</taxon>
        <taxon>Vertebrata</taxon>
        <taxon>Euteleostomi</taxon>
        <taxon>Actinopterygii</taxon>
        <taxon>Neopterygii</taxon>
        <taxon>Teleostei</taxon>
        <taxon>Neoteleostei</taxon>
        <taxon>Acanthomorphata</taxon>
        <taxon>Syngnathiaria</taxon>
        <taxon>Syngnathiformes</taxon>
        <taxon>Syngnathoidei</taxon>
        <taxon>Syngnathidae</taxon>
        <taxon>Hippocampus</taxon>
    </lineage>
</organism>
<feature type="region of interest" description="Disordered" evidence="2">
    <location>
        <begin position="1"/>
        <end position="26"/>
    </location>
</feature>
<dbReference type="GO" id="GO:0006869">
    <property type="term" value="P:lipid transport"/>
    <property type="evidence" value="ECO:0007669"/>
    <property type="project" value="InterPro"/>
</dbReference>
<dbReference type="OrthoDB" id="6363454at2759"/>
<feature type="compositionally biased region" description="Low complexity" evidence="2">
    <location>
        <begin position="53"/>
        <end position="65"/>
    </location>
</feature>
<dbReference type="GeneID" id="109516535"/>
<feature type="compositionally biased region" description="Basic and acidic residues" evidence="2">
    <location>
        <begin position="416"/>
        <end position="428"/>
    </location>
</feature>
<dbReference type="GeneTree" id="ENSGT01030000234599"/>
<sequence length="1194" mass="131730">MRAVVSTEGQEGAKDEQGESDTIQRRPSIVVLQNMLKKIPQSPFVNTQQSVIPSPSSGSPASASRSNRDVFLNVTTDSQLSQDAAQRPNPQPVASTNPFYSYQLESRHKYDTSEDVGRKPWQEARAASDFVPLPEFHRSPLDWQENGASGSEGHKDSGHSLSSNHLPDDIFTSQIGQYQNTSRSSAESHPENLFKNLLSKSSSQRDLLQDSPEDFSLKAPSGKVSEKSDGLFADPFRPSSNTAEDLFGSPGDPAGNPFYSSSSTASHSFQANGGKFSHDDKLAYSGLSGSDLDVFSPSSNFSSSIVKELFGDGGSASDLFNPEAPNSGDVFGSLPRSGFTKSTSDLSEQTVRSTYSDAPRDVVLTTPQGSKHGILQPTPFSQAQKLSASSDSSPTESNHVTLTRRPPKPLPRSRPPRLEKPPVPDKSRKPAYIVEPETSGPPKPPPKPVKTRPVSFAGAAAKPQDGKALDKEHCDIFEDILLIGQEKCVEDWPEDSPQFHPDFKPSGKFRLRRESLTVTQISEEGATGENRDDFGVHAKKKDRKFLLLSRGASKDKLSDDMKDGRSWTLPSQGKSSKENFYDMNYPTGKREDGEQSWSDGKKKPLKNKVNQLLRRASTSLVQRQPAPASKDDDFLQKRMNMKESALRWHSQEAMFDSSKGEEEEAARAQLDEADAFAGKGKKKMKKKFAHLKGLTNSQEEQPQGAHGYTPRKDSKDREEQFFAGADMWQEHGLENVDELKGLHSSSQEDVPFFHPQQNSFPAEQLDYEAPNAADAYAAKKNKFKAPVPLPRKPKPSLGSPAPVEALIFGDATFAPTSGQADNWSDEDDDALSERQHGDPVVDYYYKQDELVLQKPKKLKRKPFRKHKSKNKVWEGAVEEVPINHLSEAAQAEWLAAQRDERVVAGLEYGEGDGDGDTDSLMEWWYTVEKWDEVPSDEETKQRDDSESFTVLADKVNRGLQVFNKVFMERAEVFWQHVVKLHALADHLSTFHQKAKAAGITGSTTAAVGGVTAIAGLALAPFTFGASLIVTAVGVGVATAGGITSASASISDNVNIMQERKKVEAVLQEYEFDFRGLAEILHFVNHGLYKLRGHPFLRSGTQHYSEDWEVRKAVQMISLVDSPVMRAMEVTDAILQLVQGLNGGMEKYFKDSRNLKRAFKKQVVARIKEAANVLNDGVVELNSIREELQKAIGNF</sequence>
<dbReference type="Ensembl" id="ENSHCOT00000017012.1">
    <property type="protein sequence ID" value="ENSHCOP00000010565.1"/>
    <property type="gene ID" value="ENSHCOG00000013193.1"/>
</dbReference>
<dbReference type="AlphaFoldDB" id="A0A3Q2XZT7"/>
<feature type="compositionally biased region" description="Polar residues" evidence="2">
    <location>
        <begin position="73"/>
        <end position="84"/>
    </location>
</feature>
<dbReference type="KEGG" id="hcq:109516535"/>
<reference evidence="3" key="1">
    <citation type="submission" date="2025-08" db="UniProtKB">
        <authorList>
            <consortium name="Ensembl"/>
        </authorList>
    </citation>
    <scope>IDENTIFICATION</scope>
</reference>
<protein>
    <submittedName>
        <fullName evidence="3">Uncharacterized LOC109516535</fullName>
    </submittedName>
</protein>
<dbReference type="PANTHER" id="PTHR14096:SF64">
    <property type="match status" value="1"/>
</dbReference>
<dbReference type="GO" id="GO:0005576">
    <property type="term" value="C:extracellular region"/>
    <property type="evidence" value="ECO:0007669"/>
    <property type="project" value="InterPro"/>
</dbReference>
<feature type="region of interest" description="Disordered" evidence="2">
    <location>
        <begin position="654"/>
        <end position="725"/>
    </location>
</feature>
<dbReference type="Proteomes" id="UP000264820">
    <property type="component" value="Unplaced"/>
</dbReference>
<feature type="region of interest" description="Disordered" evidence="2">
    <location>
        <begin position="132"/>
        <end position="169"/>
    </location>
</feature>
<dbReference type="STRING" id="109280.ENSHCOP00000010565"/>
<feature type="compositionally biased region" description="Basic and acidic residues" evidence="2">
    <location>
        <begin position="710"/>
        <end position="720"/>
    </location>
</feature>
<evidence type="ECO:0000256" key="1">
    <source>
        <dbReference type="ARBA" id="ARBA00010090"/>
    </source>
</evidence>
<feature type="compositionally biased region" description="Basic and acidic residues" evidence="2">
    <location>
        <begin position="554"/>
        <end position="565"/>
    </location>
</feature>
<keyword evidence="4" id="KW-1185">Reference proteome</keyword>
<feature type="region of interest" description="Disordered" evidence="2">
    <location>
        <begin position="43"/>
        <end position="97"/>
    </location>
</feature>
<feature type="compositionally biased region" description="Basic residues" evidence="2">
    <location>
        <begin position="679"/>
        <end position="690"/>
    </location>
</feature>
<reference evidence="3" key="2">
    <citation type="submission" date="2025-09" db="UniProtKB">
        <authorList>
            <consortium name="Ensembl"/>
        </authorList>
    </citation>
    <scope>IDENTIFICATION</scope>
</reference>
<feature type="compositionally biased region" description="Pro residues" evidence="2">
    <location>
        <begin position="439"/>
        <end position="448"/>
    </location>
</feature>
<dbReference type="InterPro" id="IPR008405">
    <property type="entry name" value="ApoL"/>
</dbReference>
<feature type="compositionally biased region" description="Polar residues" evidence="2">
    <location>
        <begin position="159"/>
        <end position="169"/>
    </location>
</feature>
<feature type="region of interest" description="Disordered" evidence="2">
    <location>
        <begin position="554"/>
        <end position="635"/>
    </location>
</feature>
<dbReference type="GO" id="GO:0008289">
    <property type="term" value="F:lipid binding"/>
    <property type="evidence" value="ECO:0007669"/>
    <property type="project" value="InterPro"/>
</dbReference>
<feature type="region of interest" description="Disordered" evidence="2">
    <location>
        <begin position="816"/>
        <end position="838"/>
    </location>
</feature>
<proteinExistence type="inferred from homology"/>
<dbReference type="GO" id="GO:0016020">
    <property type="term" value="C:membrane"/>
    <property type="evidence" value="ECO:0007669"/>
    <property type="project" value="TreeGrafter"/>
</dbReference>